<dbReference type="InterPro" id="IPR001789">
    <property type="entry name" value="Sig_transdc_resp-reg_receiver"/>
</dbReference>
<feature type="modified residue" description="4-aspartylphosphate" evidence="2">
    <location>
        <position position="56"/>
    </location>
</feature>
<dbReference type="Gene3D" id="3.40.50.2300">
    <property type="match status" value="1"/>
</dbReference>
<evidence type="ECO:0000259" key="4">
    <source>
        <dbReference type="PROSITE" id="PS50110"/>
    </source>
</evidence>
<dbReference type="Proteomes" id="UP000566711">
    <property type="component" value="Unassembled WGS sequence"/>
</dbReference>
<sequence length="168" mass="18779">MSTILLVDDDPNMLRALERALRQLLPPAQLRIEAYADPQTALERACLSEYDLVISDYRMPHMNGSAMLRALQTLAPDTVRIMLSASTDFNTAMSAINDAHVFRFITKPWQPDELAAAVREALQQRAALLAERAGQPPPTPQEREARRLEQEEPGILHVKRAPDGSIIL</sequence>
<dbReference type="EMBL" id="JACEZS010000010">
    <property type="protein sequence ID" value="MBA5606365.1"/>
    <property type="molecule type" value="Genomic_DNA"/>
</dbReference>
<dbReference type="PANTHER" id="PTHR44591:SF19">
    <property type="entry name" value="TWO-COMPONENT RESPONSE REGULATOR-RELATED"/>
    <property type="match status" value="1"/>
</dbReference>
<evidence type="ECO:0000313" key="5">
    <source>
        <dbReference type="EMBL" id="MBA5606365.1"/>
    </source>
</evidence>
<dbReference type="CDD" id="cd17569">
    <property type="entry name" value="REC_HupR-like"/>
    <property type="match status" value="1"/>
</dbReference>
<evidence type="ECO:0000313" key="6">
    <source>
        <dbReference type="Proteomes" id="UP000566711"/>
    </source>
</evidence>
<accession>A0A7W2I7E8</accession>
<comment type="caution">
    <text evidence="5">The sequence shown here is derived from an EMBL/GenBank/DDBJ whole genome shotgun (WGS) entry which is preliminary data.</text>
</comment>
<evidence type="ECO:0000256" key="3">
    <source>
        <dbReference type="SAM" id="MobiDB-lite"/>
    </source>
</evidence>
<keyword evidence="6" id="KW-1185">Reference proteome</keyword>
<proteinExistence type="predicted"/>
<dbReference type="InterPro" id="IPR050595">
    <property type="entry name" value="Bact_response_regulator"/>
</dbReference>
<dbReference type="Pfam" id="PF00072">
    <property type="entry name" value="Response_reg"/>
    <property type="match status" value="1"/>
</dbReference>
<dbReference type="SMART" id="SM00448">
    <property type="entry name" value="REC"/>
    <property type="match status" value="1"/>
</dbReference>
<dbReference type="PANTHER" id="PTHR44591">
    <property type="entry name" value="STRESS RESPONSE REGULATOR PROTEIN 1"/>
    <property type="match status" value="1"/>
</dbReference>
<evidence type="ECO:0000256" key="1">
    <source>
        <dbReference type="ARBA" id="ARBA00022553"/>
    </source>
</evidence>
<feature type="domain" description="Response regulatory" evidence="4">
    <location>
        <begin position="3"/>
        <end position="122"/>
    </location>
</feature>
<protein>
    <submittedName>
        <fullName evidence="5">Response regulator</fullName>
    </submittedName>
</protein>
<name>A0A7W2I7E8_9BURK</name>
<gene>
    <name evidence="5" type="ORF">H3H36_13490</name>
</gene>
<dbReference type="InterPro" id="IPR011006">
    <property type="entry name" value="CheY-like_superfamily"/>
</dbReference>
<reference evidence="5 6" key="1">
    <citation type="submission" date="2020-07" db="EMBL/GenBank/DDBJ databases">
        <title>Novel species isolated from subtropical streams in China.</title>
        <authorList>
            <person name="Lu H."/>
        </authorList>
    </citation>
    <scope>NUCLEOTIDE SEQUENCE [LARGE SCALE GENOMIC DNA]</scope>
    <source>
        <strain evidence="5 6">FT3S</strain>
    </source>
</reference>
<dbReference type="RefSeq" id="WP_182218350.1">
    <property type="nucleotide sequence ID" value="NZ_JACEZS010000010.1"/>
</dbReference>
<organism evidence="5 6">
    <name type="scientific">Rugamonas fusca</name>
    <dbReference type="NCBI Taxonomy" id="2758568"/>
    <lineage>
        <taxon>Bacteria</taxon>
        <taxon>Pseudomonadati</taxon>
        <taxon>Pseudomonadota</taxon>
        <taxon>Betaproteobacteria</taxon>
        <taxon>Burkholderiales</taxon>
        <taxon>Oxalobacteraceae</taxon>
        <taxon>Telluria group</taxon>
        <taxon>Rugamonas</taxon>
    </lineage>
</organism>
<evidence type="ECO:0000256" key="2">
    <source>
        <dbReference type="PROSITE-ProRule" id="PRU00169"/>
    </source>
</evidence>
<dbReference type="AlphaFoldDB" id="A0A7W2I7E8"/>
<dbReference type="SUPFAM" id="SSF52172">
    <property type="entry name" value="CheY-like"/>
    <property type="match status" value="1"/>
</dbReference>
<keyword evidence="1 2" id="KW-0597">Phosphoprotein</keyword>
<dbReference type="PROSITE" id="PS50110">
    <property type="entry name" value="RESPONSE_REGULATORY"/>
    <property type="match status" value="1"/>
</dbReference>
<dbReference type="GO" id="GO:0000160">
    <property type="term" value="P:phosphorelay signal transduction system"/>
    <property type="evidence" value="ECO:0007669"/>
    <property type="project" value="InterPro"/>
</dbReference>
<feature type="region of interest" description="Disordered" evidence="3">
    <location>
        <begin position="130"/>
        <end position="154"/>
    </location>
</feature>
<feature type="compositionally biased region" description="Basic and acidic residues" evidence="3">
    <location>
        <begin position="141"/>
        <end position="150"/>
    </location>
</feature>